<dbReference type="KEGG" id="paco:AACT_2409"/>
<evidence type="ECO:0000256" key="3">
    <source>
        <dbReference type="SAM" id="Phobius"/>
    </source>
</evidence>
<proteinExistence type="inferred from homology"/>
<dbReference type="Gene3D" id="3.20.20.70">
    <property type="entry name" value="Aldolase class I"/>
    <property type="match status" value="1"/>
</dbReference>
<keyword evidence="3" id="KW-0472">Membrane</keyword>
<dbReference type="SUPFAM" id="SSF51395">
    <property type="entry name" value="FMN-linked oxidoreductases"/>
    <property type="match status" value="1"/>
</dbReference>
<keyword evidence="6" id="KW-1185">Reference proteome</keyword>
<name>A0A6M8EN36_9BACT</name>
<reference evidence="5 6" key="1">
    <citation type="submission" date="2019-08" db="EMBL/GenBank/DDBJ databases">
        <title>Complete genome sequence of Arcobacter acticola.</title>
        <authorList>
            <person name="Miller W."/>
        </authorList>
    </citation>
    <scope>NUCLEOTIDE SEQUENCE [LARGE SCALE GENOMIC DNA]</scope>
    <source>
        <strain evidence="5 6">KCTC 52212</strain>
    </source>
</reference>
<evidence type="ECO:0000313" key="6">
    <source>
        <dbReference type="Proteomes" id="UP000503483"/>
    </source>
</evidence>
<evidence type="ECO:0000256" key="2">
    <source>
        <dbReference type="PIRNR" id="PIRNR006429"/>
    </source>
</evidence>
<dbReference type="InterPro" id="IPR002932">
    <property type="entry name" value="Glu_synthdom"/>
</dbReference>
<dbReference type="Pfam" id="PF01645">
    <property type="entry name" value="Glu_synthase"/>
    <property type="match status" value="1"/>
</dbReference>
<protein>
    <submittedName>
        <fullName evidence="5">FMN-binding glutamate synthase family protein</fullName>
    </submittedName>
</protein>
<organism evidence="5 6">
    <name type="scientific">Arcobacter acticola</name>
    <dbReference type="NCBI Taxonomy" id="1849015"/>
    <lineage>
        <taxon>Bacteria</taxon>
        <taxon>Pseudomonadati</taxon>
        <taxon>Campylobacterota</taxon>
        <taxon>Epsilonproteobacteria</taxon>
        <taxon>Campylobacterales</taxon>
        <taxon>Arcobacteraceae</taxon>
        <taxon>Arcobacter</taxon>
    </lineage>
</organism>
<dbReference type="GO" id="GO:0015930">
    <property type="term" value="F:glutamate synthase activity"/>
    <property type="evidence" value="ECO:0007669"/>
    <property type="project" value="InterPro"/>
</dbReference>
<feature type="transmembrane region" description="Helical" evidence="3">
    <location>
        <begin position="7"/>
        <end position="26"/>
    </location>
</feature>
<evidence type="ECO:0000313" key="5">
    <source>
        <dbReference type="EMBL" id="QKE29509.1"/>
    </source>
</evidence>
<accession>A0A6M8EN36</accession>
<dbReference type="InterPro" id="IPR013785">
    <property type="entry name" value="Aldolase_TIM"/>
</dbReference>
<keyword evidence="3" id="KW-1133">Transmembrane helix</keyword>
<dbReference type="InterPro" id="IPR024188">
    <property type="entry name" value="GltB"/>
</dbReference>
<dbReference type="EMBL" id="CP042652">
    <property type="protein sequence ID" value="QKE29509.1"/>
    <property type="molecule type" value="Genomic_DNA"/>
</dbReference>
<keyword evidence="3" id="KW-0812">Transmembrane</keyword>
<dbReference type="RefSeq" id="WP_172127266.1">
    <property type="nucleotide sequence ID" value="NZ_CP042652.1"/>
</dbReference>
<sequence>MSFLEDFTFWEEFWIIFAIIMIAWYIHDKYVQREHQLLVNYPIIGRLRYVFEEAREPFRQYFGDEKFYESKDKLDWVYKAARDLPNYASFSPSQPLPKPKFMIRHANIVLNDNEVEDKFEVTFGERRKKPYTAKSIIARSAMSDGSISPEGTRAFVQGSQIGGFPINSGEGGVTSNFFVTHVNYDSAYMKIVDSTPLKKKIKHYVKFFFNGSTAADVYRKLVFKNDPEAETYILDMKSKVFYRPNWDAPLESFPKEVPSDMPDIIFQISSGLYGARDKEGNFDPDRYQKVMRFCQMTEIKMAQGAKQTGGKLAGHKVTPAIAYYRNVEAYKDVFSPNRFPYANSIEELFDFVGKLQKLSEKPVGIKIVISDIENIEPYAKEIKKRIDQGNDAYPDYITIDAGSGGSATAPIEMMERVGLNVRDSVYLVNKVLIDYGVRDKVRLVASGKILTPDDIVIIMSLGADFLQIARGFMMSAGCIRARYCSGTTGRDCPVGLATQNKSKRRKYFVFRHATYVANYHKNLLKNVKGLLAIMGLKNINQLNKHRLLFLDKDSRVHDNIDEVFKRKLDLGKDLEDEYHELR</sequence>
<dbReference type="PANTHER" id="PTHR43819">
    <property type="entry name" value="ARCHAEAL-TYPE GLUTAMATE SYNTHASE [NADPH]"/>
    <property type="match status" value="1"/>
</dbReference>
<dbReference type="Proteomes" id="UP000503483">
    <property type="component" value="Chromosome"/>
</dbReference>
<gene>
    <name evidence="5" type="ORF">AACT_2409</name>
</gene>
<feature type="domain" description="Glutamate synthase" evidence="4">
    <location>
        <begin position="124"/>
        <end position="536"/>
    </location>
</feature>
<dbReference type="AlphaFoldDB" id="A0A6M8EN36"/>
<evidence type="ECO:0000256" key="1">
    <source>
        <dbReference type="ARBA" id="ARBA00009716"/>
    </source>
</evidence>
<dbReference type="PANTHER" id="PTHR43819:SF1">
    <property type="entry name" value="ARCHAEAL-TYPE GLUTAMATE SYNTHASE [NADPH]"/>
    <property type="match status" value="1"/>
</dbReference>
<dbReference type="PIRSF" id="PIRSF006429">
    <property type="entry name" value="GOGAT_lg_2"/>
    <property type="match status" value="1"/>
</dbReference>
<dbReference type="CDD" id="cd02808">
    <property type="entry name" value="GltS_FMN"/>
    <property type="match status" value="1"/>
</dbReference>
<evidence type="ECO:0000259" key="4">
    <source>
        <dbReference type="Pfam" id="PF01645"/>
    </source>
</evidence>
<comment type="similarity">
    <text evidence="1 2">Belongs to the glutamate synthase family.</text>
</comment>
<dbReference type="GO" id="GO:0006537">
    <property type="term" value="P:glutamate biosynthetic process"/>
    <property type="evidence" value="ECO:0007669"/>
    <property type="project" value="InterPro"/>
</dbReference>